<feature type="transmembrane region" description="Helical" evidence="1">
    <location>
        <begin position="122"/>
        <end position="139"/>
    </location>
</feature>
<name>A0ABY4G4V6_9BACT</name>
<dbReference type="Pfam" id="PF07077">
    <property type="entry name" value="DUF1345"/>
    <property type="match status" value="1"/>
</dbReference>
<protein>
    <submittedName>
        <fullName evidence="2">DUF1345 domain-containing protein</fullName>
    </submittedName>
</protein>
<keyword evidence="3" id="KW-1185">Reference proteome</keyword>
<reference evidence="2" key="1">
    <citation type="submission" date="2022-04" db="EMBL/GenBank/DDBJ databases">
        <title>Hymenobacter sp. isolated from the air.</title>
        <authorList>
            <person name="Won M."/>
            <person name="Lee C.-M."/>
            <person name="Woen H.-Y."/>
            <person name="Kwon S.-W."/>
        </authorList>
    </citation>
    <scope>NUCLEOTIDE SEQUENCE</scope>
    <source>
        <strain evidence="2">5420S-77</strain>
    </source>
</reference>
<feature type="transmembrane region" description="Helical" evidence="1">
    <location>
        <begin position="89"/>
        <end position="110"/>
    </location>
</feature>
<evidence type="ECO:0000256" key="1">
    <source>
        <dbReference type="SAM" id="Phobius"/>
    </source>
</evidence>
<keyword evidence="1" id="KW-0472">Membrane</keyword>
<keyword evidence="1" id="KW-0812">Transmembrane</keyword>
<organism evidence="2 3">
    <name type="scientific">Hymenobacter volaticus</name>
    <dbReference type="NCBI Taxonomy" id="2932254"/>
    <lineage>
        <taxon>Bacteria</taxon>
        <taxon>Pseudomonadati</taxon>
        <taxon>Bacteroidota</taxon>
        <taxon>Cytophagia</taxon>
        <taxon>Cytophagales</taxon>
        <taxon>Hymenobacteraceae</taxon>
        <taxon>Hymenobacter</taxon>
    </lineage>
</organism>
<dbReference type="InterPro" id="IPR009781">
    <property type="entry name" value="DUF1345"/>
</dbReference>
<evidence type="ECO:0000313" key="3">
    <source>
        <dbReference type="Proteomes" id="UP000830401"/>
    </source>
</evidence>
<dbReference type="EMBL" id="CP095061">
    <property type="protein sequence ID" value="UOQ65924.1"/>
    <property type="molecule type" value="Genomic_DNA"/>
</dbReference>
<feature type="transmembrane region" description="Helical" evidence="1">
    <location>
        <begin position="203"/>
        <end position="229"/>
    </location>
</feature>
<accession>A0ABY4G4V6</accession>
<proteinExistence type="predicted"/>
<gene>
    <name evidence="2" type="ORF">MUN86_20790</name>
</gene>
<dbReference type="RefSeq" id="WP_245119905.1">
    <property type="nucleotide sequence ID" value="NZ_CP095061.1"/>
</dbReference>
<sequence length="230" mass="25144">MPHSTPSSSLTLLHRLGLLPTWLRFSLGLVPAAAAFLLTPASWHSMTRLITAWDAFSLTNLVLAWGIIASAEVKHIRRIVAREDPGRHLVFALVLVAASSSLLAVIYLLSSVHATSRSYTQFVHMGLASLGVMLSWLLVHTMFTLRYAHIFYGDGTSQKEGGLQFPGEGKEPDYFDFAYFSFVVGMTAQTADISILSQKLRRLALLHGLLSFGFNTVVVALSISSLAVLL</sequence>
<feature type="transmembrane region" description="Helical" evidence="1">
    <location>
        <begin position="21"/>
        <end position="43"/>
    </location>
</feature>
<dbReference type="Proteomes" id="UP000830401">
    <property type="component" value="Chromosome"/>
</dbReference>
<keyword evidence="1" id="KW-1133">Transmembrane helix</keyword>
<evidence type="ECO:0000313" key="2">
    <source>
        <dbReference type="EMBL" id="UOQ65924.1"/>
    </source>
</evidence>
<feature type="transmembrane region" description="Helical" evidence="1">
    <location>
        <begin position="49"/>
        <end position="68"/>
    </location>
</feature>